<dbReference type="InterPro" id="IPR004888">
    <property type="entry name" value="Glycoside_hydrolase_63"/>
</dbReference>
<organism evidence="2 3">
    <name type="scientific">Trifolium medium</name>
    <dbReference type="NCBI Taxonomy" id="97028"/>
    <lineage>
        <taxon>Eukaryota</taxon>
        <taxon>Viridiplantae</taxon>
        <taxon>Streptophyta</taxon>
        <taxon>Embryophyta</taxon>
        <taxon>Tracheophyta</taxon>
        <taxon>Spermatophyta</taxon>
        <taxon>Magnoliopsida</taxon>
        <taxon>eudicotyledons</taxon>
        <taxon>Gunneridae</taxon>
        <taxon>Pentapetalae</taxon>
        <taxon>rosids</taxon>
        <taxon>fabids</taxon>
        <taxon>Fabales</taxon>
        <taxon>Fabaceae</taxon>
        <taxon>Papilionoideae</taxon>
        <taxon>50 kb inversion clade</taxon>
        <taxon>NPAAA clade</taxon>
        <taxon>Hologalegina</taxon>
        <taxon>IRL clade</taxon>
        <taxon>Trifolieae</taxon>
        <taxon>Trifolium</taxon>
    </lineage>
</organism>
<dbReference type="PANTHER" id="PTHR10412">
    <property type="entry name" value="MANNOSYL-OLIGOSACCHARIDE GLUCOSIDASE"/>
    <property type="match status" value="1"/>
</dbReference>
<sequence length="116" mass="13586">FREHVDYVSYWPAELYTAVPSRSFFPRGFLWDEGFHQLLIWRWDIRISLDIIGHWLDLMNIDGWIPREQILGTEALSRVPDEFVPQHPTNGNPPTLFLALSGNQYVPICEFKQSIG</sequence>
<gene>
    <name evidence="2" type="ORF">A2U01_0009936</name>
</gene>
<dbReference type="Pfam" id="PF03200">
    <property type="entry name" value="Glyco_hydro_63"/>
    <property type="match status" value="1"/>
</dbReference>
<dbReference type="InterPro" id="IPR012341">
    <property type="entry name" value="6hp_glycosidase-like_sf"/>
</dbReference>
<protein>
    <submittedName>
        <fullName evidence="2">Mannosyl-oligosaccharide glucosidase GCS1-like</fullName>
    </submittedName>
</protein>
<dbReference type="SUPFAM" id="SSF48208">
    <property type="entry name" value="Six-hairpin glycosidases"/>
    <property type="match status" value="1"/>
</dbReference>
<evidence type="ECO:0000313" key="3">
    <source>
        <dbReference type="Proteomes" id="UP000265520"/>
    </source>
</evidence>
<dbReference type="InterPro" id="IPR031335">
    <property type="entry name" value="Glyco_hydro_63_C"/>
</dbReference>
<dbReference type="GO" id="GO:0006487">
    <property type="term" value="P:protein N-linked glycosylation"/>
    <property type="evidence" value="ECO:0007669"/>
    <property type="project" value="TreeGrafter"/>
</dbReference>
<name>A0A392MP95_9FABA</name>
<dbReference type="Proteomes" id="UP000265520">
    <property type="component" value="Unassembled WGS sequence"/>
</dbReference>
<dbReference type="InterPro" id="IPR008928">
    <property type="entry name" value="6-hairpin_glycosidase_sf"/>
</dbReference>
<dbReference type="PANTHER" id="PTHR10412:SF20">
    <property type="entry name" value="MANNOSYL-OLIGOSACCHARIDE GLUCOSIDASE GCS1"/>
    <property type="match status" value="1"/>
</dbReference>
<dbReference type="GO" id="GO:0004573">
    <property type="term" value="F:Glc3Man9GlcNAc2 oligosaccharide glucosidase activity"/>
    <property type="evidence" value="ECO:0007669"/>
    <property type="project" value="InterPro"/>
</dbReference>
<proteinExistence type="predicted"/>
<evidence type="ECO:0000313" key="2">
    <source>
        <dbReference type="EMBL" id="MCH89043.1"/>
    </source>
</evidence>
<dbReference type="Gene3D" id="1.50.10.10">
    <property type="match status" value="1"/>
</dbReference>
<keyword evidence="3" id="KW-1185">Reference proteome</keyword>
<dbReference type="EMBL" id="LXQA010015340">
    <property type="protein sequence ID" value="MCH89043.1"/>
    <property type="molecule type" value="Genomic_DNA"/>
</dbReference>
<dbReference type="AlphaFoldDB" id="A0A392MP95"/>
<evidence type="ECO:0000259" key="1">
    <source>
        <dbReference type="Pfam" id="PF03200"/>
    </source>
</evidence>
<feature type="domain" description="Glycosyl hydrolase family 63 C-terminal" evidence="1">
    <location>
        <begin position="4"/>
        <end position="101"/>
    </location>
</feature>
<dbReference type="GO" id="GO:0005789">
    <property type="term" value="C:endoplasmic reticulum membrane"/>
    <property type="evidence" value="ECO:0007669"/>
    <property type="project" value="TreeGrafter"/>
</dbReference>
<feature type="non-terminal residue" evidence="2">
    <location>
        <position position="1"/>
    </location>
</feature>
<comment type="caution">
    <text evidence="2">The sequence shown here is derived from an EMBL/GenBank/DDBJ whole genome shotgun (WGS) entry which is preliminary data.</text>
</comment>
<reference evidence="2 3" key="1">
    <citation type="journal article" date="2018" name="Front. Plant Sci.">
        <title>Red Clover (Trifolium pratense) and Zigzag Clover (T. medium) - A Picture of Genomic Similarities and Differences.</title>
        <authorList>
            <person name="Dluhosova J."/>
            <person name="Istvanek J."/>
            <person name="Nedelnik J."/>
            <person name="Repkova J."/>
        </authorList>
    </citation>
    <scope>NUCLEOTIDE SEQUENCE [LARGE SCALE GENOMIC DNA]</scope>
    <source>
        <strain evidence="3">cv. 10/8</strain>
        <tissue evidence="2">Leaf</tissue>
    </source>
</reference>
<accession>A0A392MP95</accession>
<dbReference type="GO" id="GO:0009311">
    <property type="term" value="P:oligosaccharide metabolic process"/>
    <property type="evidence" value="ECO:0007669"/>
    <property type="project" value="InterPro"/>
</dbReference>